<gene>
    <name evidence="1" type="ORF">DB43_HK00210</name>
</gene>
<dbReference type="EMBL" id="JSAM01000106">
    <property type="protein sequence ID" value="KIA76748.1"/>
    <property type="molecule type" value="Genomic_DNA"/>
</dbReference>
<dbReference type="RefSeq" id="WP_013925658.1">
    <property type="nucleotide sequence ID" value="NZ_BAWW01000033.1"/>
</dbReference>
<dbReference type="AlphaFoldDB" id="A0A0C1E9H9"/>
<evidence type="ECO:0008006" key="3">
    <source>
        <dbReference type="Google" id="ProtNLM"/>
    </source>
</evidence>
<accession>A0A0C1E9H9</accession>
<reference evidence="1 2" key="1">
    <citation type="journal article" date="2014" name="Mol. Biol. Evol.">
        <title>Massive expansion of Ubiquitination-related gene families within the Chlamydiae.</title>
        <authorList>
            <person name="Domman D."/>
            <person name="Collingro A."/>
            <person name="Lagkouvardos I."/>
            <person name="Gehre L."/>
            <person name="Weinmaier T."/>
            <person name="Rattei T."/>
            <person name="Subtil A."/>
            <person name="Horn M."/>
        </authorList>
    </citation>
    <scope>NUCLEOTIDE SEQUENCE [LARGE SCALE GENOMIC DNA]</scope>
    <source>
        <strain evidence="1 2">OEW1</strain>
    </source>
</reference>
<proteinExistence type="predicted"/>
<sequence length="310" mass="34890">MTHNPQNDFNEEHSFTNAIDHLILMHRECHFGGHFPTMIDYYEKEGKGVSEDFSLEDINRLAMLEAQMQQNLAALLLTGPEMEKVAQSRDLYKKLRSLYETESSATKIPRLIADLILSERESEEQDIQAVADQKHAVVPALIDLLRSEDFHDPLFPGYGLAPALAAKCLGLVGDKRAIISLFESIGEMDVFDEEITLKALKSIGEPAKEFLMRILKGRPLTYDTERAAIALVSFKDDEDVAQTCLKMLQEKDILSNLSLAPYLILTCEGLKDPAQQKDFKELLNHPALSKELALDIRAVIHSWGNQSKHS</sequence>
<evidence type="ECO:0000313" key="2">
    <source>
        <dbReference type="Proteomes" id="UP000031307"/>
    </source>
</evidence>
<evidence type="ECO:0000313" key="1">
    <source>
        <dbReference type="EMBL" id="KIA76748.1"/>
    </source>
</evidence>
<comment type="caution">
    <text evidence="1">The sequence shown here is derived from an EMBL/GenBank/DDBJ whole genome shotgun (WGS) entry which is preliminary data.</text>
</comment>
<name>A0A0C1E9H9_9BACT</name>
<dbReference type="Gene3D" id="1.25.10.10">
    <property type="entry name" value="Leucine-rich Repeat Variant"/>
    <property type="match status" value="1"/>
</dbReference>
<dbReference type="PATRIC" id="fig|83552.4.peg.2109"/>
<dbReference type="InterPro" id="IPR011989">
    <property type="entry name" value="ARM-like"/>
</dbReference>
<organism evidence="1 2">
    <name type="scientific">Parachlamydia acanthamoebae</name>
    <dbReference type="NCBI Taxonomy" id="83552"/>
    <lineage>
        <taxon>Bacteria</taxon>
        <taxon>Pseudomonadati</taxon>
        <taxon>Chlamydiota</taxon>
        <taxon>Chlamydiia</taxon>
        <taxon>Parachlamydiales</taxon>
        <taxon>Parachlamydiaceae</taxon>
        <taxon>Parachlamydia</taxon>
    </lineage>
</organism>
<protein>
    <recommendedName>
        <fullName evidence="3">HEAT repeat domain-containing protein</fullName>
    </recommendedName>
</protein>
<dbReference type="Proteomes" id="UP000031307">
    <property type="component" value="Unassembled WGS sequence"/>
</dbReference>
<dbReference type="OMA" id="MHRDAHF"/>